<protein>
    <submittedName>
        <fullName evidence="1">Uncharacterized protein</fullName>
    </submittedName>
</protein>
<dbReference type="GeneID" id="5980676"/>
<gene>
    <name evidence="1" type="ORF">SNOG_13548</name>
</gene>
<dbReference type="EMBL" id="CH445351">
    <property type="protein sequence ID" value="EAT78995.1"/>
    <property type="molecule type" value="Genomic_DNA"/>
</dbReference>
<sequence>MAQQEDLCALQRRNYMQRHNQRLALGPFNPHWTGRGQPWYTHTTPASHVTTISLHDEVALIDCENWHMTSLAPNVDDHSTLTISEDIVTPP</sequence>
<dbReference type="AlphaFoldDB" id="Q0U3W6"/>
<name>Q0U3W6_PHANO</name>
<evidence type="ECO:0000313" key="2">
    <source>
        <dbReference type="Proteomes" id="UP000001055"/>
    </source>
</evidence>
<dbReference type="Proteomes" id="UP000001055">
    <property type="component" value="Unassembled WGS sequence"/>
</dbReference>
<organism evidence="1 2">
    <name type="scientific">Phaeosphaeria nodorum (strain SN15 / ATCC MYA-4574 / FGSC 10173)</name>
    <name type="common">Glume blotch fungus</name>
    <name type="synonym">Parastagonospora nodorum</name>
    <dbReference type="NCBI Taxonomy" id="321614"/>
    <lineage>
        <taxon>Eukaryota</taxon>
        <taxon>Fungi</taxon>
        <taxon>Dikarya</taxon>
        <taxon>Ascomycota</taxon>
        <taxon>Pezizomycotina</taxon>
        <taxon>Dothideomycetes</taxon>
        <taxon>Pleosporomycetidae</taxon>
        <taxon>Pleosporales</taxon>
        <taxon>Pleosporineae</taxon>
        <taxon>Phaeosphaeriaceae</taxon>
        <taxon>Parastagonospora</taxon>
    </lineage>
</organism>
<proteinExistence type="predicted"/>
<evidence type="ECO:0000313" key="1">
    <source>
        <dbReference type="EMBL" id="EAT78995.1"/>
    </source>
</evidence>
<accession>Q0U3W6</accession>
<dbReference type="KEGG" id="pno:SNOG_13548"/>
<dbReference type="InParanoid" id="Q0U3W6"/>
<reference evidence="2" key="1">
    <citation type="journal article" date="2007" name="Plant Cell">
        <title>Dothideomycete-plant interactions illuminated by genome sequencing and EST analysis of the wheat pathogen Stagonospora nodorum.</title>
        <authorList>
            <person name="Hane J.K."/>
            <person name="Lowe R.G."/>
            <person name="Solomon P.S."/>
            <person name="Tan K.C."/>
            <person name="Schoch C.L."/>
            <person name="Spatafora J.W."/>
            <person name="Crous P.W."/>
            <person name="Kodira C."/>
            <person name="Birren B.W."/>
            <person name="Galagan J.E."/>
            <person name="Torriani S.F."/>
            <person name="McDonald B.A."/>
            <person name="Oliver R.P."/>
        </authorList>
    </citation>
    <scope>NUCLEOTIDE SEQUENCE [LARGE SCALE GENOMIC DNA]</scope>
    <source>
        <strain evidence="2">SN15 / ATCC MYA-4574 / FGSC 10173</strain>
    </source>
</reference>
<dbReference type="RefSeq" id="XP_001803756.1">
    <property type="nucleotide sequence ID" value="XM_001803704.1"/>
</dbReference>